<keyword evidence="3" id="KW-1185">Reference proteome</keyword>
<name>A0AAP0JV72_9MAGN</name>
<evidence type="ECO:0000313" key="2">
    <source>
        <dbReference type="EMBL" id="KAK9140841.1"/>
    </source>
</evidence>
<dbReference type="AlphaFoldDB" id="A0AAP0JV72"/>
<dbReference type="GO" id="GO:0009507">
    <property type="term" value="C:chloroplast"/>
    <property type="evidence" value="ECO:0007669"/>
    <property type="project" value="TreeGrafter"/>
</dbReference>
<dbReference type="InterPro" id="IPR002477">
    <property type="entry name" value="Peptidoglycan-bd-like"/>
</dbReference>
<dbReference type="SUPFAM" id="SSF47090">
    <property type="entry name" value="PGBD-like"/>
    <property type="match status" value="1"/>
</dbReference>
<feature type="domain" description="Peptidoglycan binding-like" evidence="1">
    <location>
        <begin position="177"/>
        <end position="235"/>
    </location>
</feature>
<gene>
    <name evidence="2" type="ORF">Scep_010522</name>
</gene>
<reference evidence="2 3" key="1">
    <citation type="submission" date="2024-01" db="EMBL/GenBank/DDBJ databases">
        <title>Genome assemblies of Stephania.</title>
        <authorList>
            <person name="Yang L."/>
        </authorList>
    </citation>
    <scope>NUCLEOTIDE SEQUENCE [LARGE SCALE GENOMIC DNA]</scope>
    <source>
        <strain evidence="2">JXDWG</strain>
        <tissue evidence="2">Leaf</tissue>
    </source>
</reference>
<proteinExistence type="predicted"/>
<dbReference type="GO" id="GO:0009658">
    <property type="term" value="P:chloroplast organization"/>
    <property type="evidence" value="ECO:0007669"/>
    <property type="project" value="TreeGrafter"/>
</dbReference>
<dbReference type="Gene3D" id="1.10.101.10">
    <property type="entry name" value="PGBD-like superfamily/PGBD"/>
    <property type="match status" value="1"/>
</dbReference>
<evidence type="ECO:0000313" key="3">
    <source>
        <dbReference type="Proteomes" id="UP001419268"/>
    </source>
</evidence>
<protein>
    <recommendedName>
        <fullName evidence="1">Peptidoglycan binding-like domain-containing protein</fullName>
    </recommendedName>
</protein>
<dbReference type="InterPro" id="IPR036366">
    <property type="entry name" value="PGBDSf"/>
</dbReference>
<accession>A0AAP0JV72</accession>
<dbReference type="Pfam" id="PF01471">
    <property type="entry name" value="PG_binding_1"/>
    <property type="match status" value="1"/>
</dbReference>
<sequence length="335" mass="37288">MASTTLAQSPPPPIHHLFSSHRHQLSQIKLSCPTRKTRSLSVSAASSNWDQEEQRWLREEQRWIREEQRWFREESRWRSDREALVREIVALKLRIEELERLNSGSSAAAIIRVLKEAGLDLAKGNLIAERGSAAAAAAAVEEEVVVVEEVRVSAAAERVEEKKEKKKRVVLRKGAEGPDVLEMQEALLKLGFYSGEEDMEFSSFSSGTERAVKTWQSTLGSPEDGIMTSDLLGRLFMDQGSVGTGKPVTASEKEIANEVSPASVTEISEFQQTAVKENGNSEVEVSHHRVYLLGENRWEEPSRLNGKAGRNNMPVGTTKCLACRGEGRVFCMGKL</sequence>
<dbReference type="Proteomes" id="UP001419268">
    <property type="component" value="Unassembled WGS sequence"/>
</dbReference>
<dbReference type="GO" id="GO:0003756">
    <property type="term" value="F:protein disulfide isomerase activity"/>
    <property type="evidence" value="ECO:0007669"/>
    <property type="project" value="TreeGrafter"/>
</dbReference>
<dbReference type="PANTHER" id="PTHR15852:SF16">
    <property type="entry name" value="PROTEIN DISULFIDE ISOMERASE PTAC5, CHLOROPLASTIC"/>
    <property type="match status" value="1"/>
</dbReference>
<organism evidence="2 3">
    <name type="scientific">Stephania cephalantha</name>
    <dbReference type="NCBI Taxonomy" id="152367"/>
    <lineage>
        <taxon>Eukaryota</taxon>
        <taxon>Viridiplantae</taxon>
        <taxon>Streptophyta</taxon>
        <taxon>Embryophyta</taxon>
        <taxon>Tracheophyta</taxon>
        <taxon>Spermatophyta</taxon>
        <taxon>Magnoliopsida</taxon>
        <taxon>Ranunculales</taxon>
        <taxon>Menispermaceae</taxon>
        <taxon>Menispermoideae</taxon>
        <taxon>Cissampelideae</taxon>
        <taxon>Stephania</taxon>
    </lineage>
</organism>
<dbReference type="EMBL" id="JBBNAG010000004">
    <property type="protein sequence ID" value="KAK9140841.1"/>
    <property type="molecule type" value="Genomic_DNA"/>
</dbReference>
<comment type="caution">
    <text evidence="2">The sequence shown here is derived from an EMBL/GenBank/DDBJ whole genome shotgun (WGS) entry which is preliminary data.</text>
</comment>
<dbReference type="InterPro" id="IPR036365">
    <property type="entry name" value="PGBD-like_sf"/>
</dbReference>
<evidence type="ECO:0000259" key="1">
    <source>
        <dbReference type="Pfam" id="PF01471"/>
    </source>
</evidence>
<dbReference type="PANTHER" id="PTHR15852">
    <property type="entry name" value="PLASTID TRANSCRIPTIONALLY ACTIVE PROTEIN"/>
    <property type="match status" value="1"/>
</dbReference>